<dbReference type="OrthoDB" id="2703483at2759"/>
<organism evidence="2 3">
    <name type="scientific">Scleroderma citrinum Foug A</name>
    <dbReference type="NCBI Taxonomy" id="1036808"/>
    <lineage>
        <taxon>Eukaryota</taxon>
        <taxon>Fungi</taxon>
        <taxon>Dikarya</taxon>
        <taxon>Basidiomycota</taxon>
        <taxon>Agaricomycotina</taxon>
        <taxon>Agaricomycetes</taxon>
        <taxon>Agaricomycetidae</taxon>
        <taxon>Boletales</taxon>
        <taxon>Sclerodermatineae</taxon>
        <taxon>Sclerodermataceae</taxon>
        <taxon>Scleroderma</taxon>
    </lineage>
</organism>
<accession>A0A0C2Z6G6</accession>
<evidence type="ECO:0000313" key="3">
    <source>
        <dbReference type="Proteomes" id="UP000053989"/>
    </source>
</evidence>
<feature type="region of interest" description="Disordered" evidence="1">
    <location>
        <begin position="62"/>
        <end position="93"/>
    </location>
</feature>
<protein>
    <submittedName>
        <fullName evidence="2">Uncharacterized protein</fullName>
    </submittedName>
</protein>
<dbReference type="EMBL" id="KN822098">
    <property type="protein sequence ID" value="KIM57583.1"/>
    <property type="molecule type" value="Genomic_DNA"/>
</dbReference>
<sequence>MSQVSAEVPADVAALSSAPETRDNVPPLGNLQTKPCQPLKPGLMPVSALDQLGFKPVESPCVVGQTHSRSPSELASEDAAASPTKSGGVANDPTLAKPMLQSCLMKPGLAPAAALDQLGFEPMEPLFLVKSSSDSLNHITPSCDGLNSLTLQLDSPATLPQDVHFNDNNLNPDGMFERTLFTVGRPSDAIMDMIQEHINKYLTDLAACTGQPPQQIIDHFLKQYAWLIPTNDWNRYSKYFTHFLE</sequence>
<keyword evidence="3" id="KW-1185">Reference proteome</keyword>
<dbReference type="Proteomes" id="UP000053989">
    <property type="component" value="Unassembled WGS sequence"/>
</dbReference>
<dbReference type="InParanoid" id="A0A0C2Z6G6"/>
<reference evidence="2 3" key="1">
    <citation type="submission" date="2014-04" db="EMBL/GenBank/DDBJ databases">
        <authorList>
            <consortium name="DOE Joint Genome Institute"/>
            <person name="Kuo A."/>
            <person name="Kohler A."/>
            <person name="Nagy L.G."/>
            <person name="Floudas D."/>
            <person name="Copeland A."/>
            <person name="Barry K.W."/>
            <person name="Cichocki N."/>
            <person name="Veneault-Fourrey C."/>
            <person name="LaButti K."/>
            <person name="Lindquist E.A."/>
            <person name="Lipzen A."/>
            <person name="Lundell T."/>
            <person name="Morin E."/>
            <person name="Murat C."/>
            <person name="Sun H."/>
            <person name="Tunlid A."/>
            <person name="Henrissat B."/>
            <person name="Grigoriev I.V."/>
            <person name="Hibbett D.S."/>
            <person name="Martin F."/>
            <person name="Nordberg H.P."/>
            <person name="Cantor M.N."/>
            <person name="Hua S.X."/>
        </authorList>
    </citation>
    <scope>NUCLEOTIDE SEQUENCE [LARGE SCALE GENOMIC DNA]</scope>
    <source>
        <strain evidence="2 3">Foug A</strain>
    </source>
</reference>
<dbReference type="AlphaFoldDB" id="A0A0C2Z6G6"/>
<name>A0A0C2Z6G6_9AGAM</name>
<feature type="region of interest" description="Disordered" evidence="1">
    <location>
        <begin position="1"/>
        <end position="36"/>
    </location>
</feature>
<evidence type="ECO:0000313" key="2">
    <source>
        <dbReference type="EMBL" id="KIM57583.1"/>
    </source>
</evidence>
<dbReference type="HOGENOM" id="CLU_1134140_0_0_1"/>
<evidence type="ECO:0000256" key="1">
    <source>
        <dbReference type="SAM" id="MobiDB-lite"/>
    </source>
</evidence>
<reference evidence="3" key="2">
    <citation type="submission" date="2015-01" db="EMBL/GenBank/DDBJ databases">
        <title>Evolutionary Origins and Diversification of the Mycorrhizal Mutualists.</title>
        <authorList>
            <consortium name="DOE Joint Genome Institute"/>
            <consortium name="Mycorrhizal Genomics Consortium"/>
            <person name="Kohler A."/>
            <person name="Kuo A."/>
            <person name="Nagy L.G."/>
            <person name="Floudas D."/>
            <person name="Copeland A."/>
            <person name="Barry K.W."/>
            <person name="Cichocki N."/>
            <person name="Veneault-Fourrey C."/>
            <person name="LaButti K."/>
            <person name="Lindquist E.A."/>
            <person name="Lipzen A."/>
            <person name="Lundell T."/>
            <person name="Morin E."/>
            <person name="Murat C."/>
            <person name="Riley R."/>
            <person name="Ohm R."/>
            <person name="Sun H."/>
            <person name="Tunlid A."/>
            <person name="Henrissat B."/>
            <person name="Grigoriev I.V."/>
            <person name="Hibbett D.S."/>
            <person name="Martin F."/>
        </authorList>
    </citation>
    <scope>NUCLEOTIDE SEQUENCE [LARGE SCALE GENOMIC DNA]</scope>
    <source>
        <strain evidence="3">Foug A</strain>
    </source>
</reference>
<proteinExistence type="predicted"/>
<gene>
    <name evidence="2" type="ORF">SCLCIDRAFT_28687</name>
</gene>